<keyword evidence="4" id="KW-0472">Membrane</keyword>
<comment type="caution">
    <text evidence="7">The sequence shown here is derived from an EMBL/GenBank/DDBJ whole genome shotgun (WGS) entry which is preliminary data.</text>
</comment>
<gene>
    <name evidence="7" type="ORF">INT08_03350</name>
</gene>
<organism evidence="7 8">
    <name type="scientific">Prosthecochloris ethylica</name>
    <dbReference type="NCBI Taxonomy" id="2743976"/>
    <lineage>
        <taxon>Bacteria</taxon>
        <taxon>Pseudomonadati</taxon>
        <taxon>Chlorobiota</taxon>
        <taxon>Chlorobiia</taxon>
        <taxon>Chlorobiales</taxon>
        <taxon>Chlorobiaceae</taxon>
        <taxon>Prosthecochloris</taxon>
    </lineage>
</organism>
<evidence type="ECO:0000313" key="8">
    <source>
        <dbReference type="Proteomes" id="UP000619838"/>
    </source>
</evidence>
<reference evidence="7 8" key="1">
    <citation type="journal article" date="2020" name="Microorganisms">
        <title>Simultaneous Genome Sequencing of Prosthecochloris ethylica and Desulfuromonas acetoxidans within a Syntrophic Mixture Reveals Unique Pili and Protein Interactions.</title>
        <authorList>
            <person name="Kyndt J.A."/>
            <person name="Van Beeumen J.J."/>
            <person name="Meyer T.E."/>
        </authorList>
    </citation>
    <scope>NUCLEOTIDE SEQUENCE [LARGE SCALE GENOMIC DNA]</scope>
    <source>
        <strain evidence="7 8">N3</strain>
    </source>
</reference>
<dbReference type="PANTHER" id="PTHR30026:SF20">
    <property type="entry name" value="OUTER MEMBRANE PROTEIN TOLC"/>
    <property type="match status" value="1"/>
</dbReference>
<evidence type="ECO:0000256" key="6">
    <source>
        <dbReference type="SAM" id="Coils"/>
    </source>
</evidence>
<proteinExistence type="predicted"/>
<accession>A0ABR9XQZ6</accession>
<dbReference type="EMBL" id="JADGII010000004">
    <property type="protein sequence ID" value="MBF0636221.1"/>
    <property type="molecule type" value="Genomic_DNA"/>
</dbReference>
<keyword evidence="6" id="KW-0175">Coiled coil</keyword>
<dbReference type="InterPro" id="IPR051906">
    <property type="entry name" value="TolC-like"/>
</dbReference>
<name>A0ABR9XQZ6_9CHLB</name>
<evidence type="ECO:0000256" key="1">
    <source>
        <dbReference type="ARBA" id="ARBA00004442"/>
    </source>
</evidence>
<evidence type="ECO:0000256" key="3">
    <source>
        <dbReference type="ARBA" id="ARBA00022692"/>
    </source>
</evidence>
<protein>
    <submittedName>
        <fullName evidence="7">TolC family protein</fullName>
    </submittedName>
</protein>
<dbReference type="Proteomes" id="UP000619838">
    <property type="component" value="Unassembled WGS sequence"/>
</dbReference>
<dbReference type="RefSeq" id="WP_175186712.1">
    <property type="nucleotide sequence ID" value="NZ_JABVZQ010000001.1"/>
</dbReference>
<dbReference type="SUPFAM" id="SSF56954">
    <property type="entry name" value="Outer membrane efflux proteins (OEP)"/>
    <property type="match status" value="1"/>
</dbReference>
<keyword evidence="3" id="KW-0812">Transmembrane</keyword>
<evidence type="ECO:0000313" key="7">
    <source>
        <dbReference type="EMBL" id="MBF0636221.1"/>
    </source>
</evidence>
<evidence type="ECO:0000256" key="5">
    <source>
        <dbReference type="ARBA" id="ARBA00023237"/>
    </source>
</evidence>
<dbReference type="PANTHER" id="PTHR30026">
    <property type="entry name" value="OUTER MEMBRANE PROTEIN TOLC"/>
    <property type="match status" value="1"/>
</dbReference>
<evidence type="ECO:0000256" key="4">
    <source>
        <dbReference type="ARBA" id="ARBA00023136"/>
    </source>
</evidence>
<comment type="subcellular location">
    <subcellularLocation>
        <location evidence="1">Cell outer membrane</location>
    </subcellularLocation>
</comment>
<keyword evidence="2" id="KW-1134">Transmembrane beta strand</keyword>
<dbReference type="Gene3D" id="1.20.1600.10">
    <property type="entry name" value="Outer membrane efflux proteins (OEP)"/>
    <property type="match status" value="1"/>
</dbReference>
<sequence length="485" mass="54788">MQIIHRLCTIQLVVLSFSFLLPSGLRGEGVTREEFVAMLEAAHPVFNKERLASDILAAERKGLRGVADWNLSSSLSYSREEPTLALTGPERTDAWSFQAGVTKQLWGSGGQFSVTNVFTRSTSQIAPSPFLPAYPGTFYDNSLEVQYSHPLLKNRGGVLTRLPFTLKSYDIDVAGIEAEERIEDFLADALLRYLDWVYLEEQQRIARERLELSEKELVRTQRKYDAYLVDSTDVIRASDAVNIWKQNLGLIQSGLGAVRRELSVLLQEPRLGEREPHFDLYSLSMLPTLTEARQELVETSRILHVLRLRKEQLGVSGDGARHASRPDLSLVGAVALKNGDEAFAKAFEAKKTDAALGLQLQVPLENTSARADIERNRLQLLQIDYEADDVRLSLESSLASLHEQLVQLERVLALNREQIASAELRTREEMALYEKGRGDLTFVIMSRDSEEAARLTYAENAVNYQKLWVRYQALLDKLYEPVTFQ</sequence>
<feature type="coiled-coil region" evidence="6">
    <location>
        <begin position="391"/>
        <end position="425"/>
    </location>
</feature>
<keyword evidence="8" id="KW-1185">Reference proteome</keyword>
<keyword evidence="5" id="KW-0998">Cell outer membrane</keyword>
<evidence type="ECO:0000256" key="2">
    <source>
        <dbReference type="ARBA" id="ARBA00022452"/>
    </source>
</evidence>